<feature type="region of interest" description="Disordered" evidence="1">
    <location>
        <begin position="497"/>
        <end position="521"/>
    </location>
</feature>
<dbReference type="Gene3D" id="3.90.550.10">
    <property type="entry name" value="Spore Coat Polysaccharide Biosynthesis Protein SpsA, Chain A"/>
    <property type="match status" value="1"/>
</dbReference>
<feature type="domain" description="Glycosyltransferase 2-like" evidence="3">
    <location>
        <begin position="29"/>
        <end position="189"/>
    </location>
</feature>
<dbReference type="InterPro" id="IPR012902">
    <property type="entry name" value="N_methyl_site"/>
</dbReference>
<dbReference type="EMBL" id="SJPH01000009">
    <property type="protein sequence ID" value="TWT41351.1"/>
    <property type="molecule type" value="Genomic_DNA"/>
</dbReference>
<dbReference type="Pfam" id="PF00535">
    <property type="entry name" value="Glycos_transf_2"/>
    <property type="match status" value="1"/>
</dbReference>
<dbReference type="NCBIfam" id="TIGR04294">
    <property type="entry name" value="pre_pil_HX9DG"/>
    <property type="match status" value="1"/>
</dbReference>
<evidence type="ECO:0000256" key="2">
    <source>
        <dbReference type="SAM" id="Phobius"/>
    </source>
</evidence>
<name>A0A5C5VUS2_9BACT</name>
<dbReference type="GO" id="GO:0099621">
    <property type="term" value="F:undecaprenyl-phosphate 4-deoxy-4-formamido-L-arabinose transferase activity"/>
    <property type="evidence" value="ECO:0007669"/>
    <property type="project" value="UniProtKB-EC"/>
</dbReference>
<keyword evidence="5" id="KW-0328">Glycosyltransferase</keyword>
<dbReference type="InterPro" id="IPR029044">
    <property type="entry name" value="Nucleotide-diphossugar_trans"/>
</dbReference>
<dbReference type="InterPro" id="IPR027558">
    <property type="entry name" value="Pre_pil_HX9DG_C"/>
</dbReference>
<gene>
    <name evidence="5" type="primary">arnC_2</name>
    <name evidence="5" type="ORF">Pla111_30650</name>
</gene>
<dbReference type="Gene3D" id="3.30.700.10">
    <property type="entry name" value="Glycoprotein, Type 4 Pilin"/>
    <property type="match status" value="1"/>
</dbReference>
<dbReference type="NCBIfam" id="TIGR02532">
    <property type="entry name" value="IV_pilin_GFxxxE"/>
    <property type="match status" value="1"/>
</dbReference>
<feature type="transmembrane region" description="Helical" evidence="2">
    <location>
        <begin position="283"/>
        <end position="308"/>
    </location>
</feature>
<evidence type="ECO:0000256" key="1">
    <source>
        <dbReference type="SAM" id="MobiDB-lite"/>
    </source>
</evidence>
<protein>
    <submittedName>
        <fullName evidence="5">Undecaprenyl-phosphate 4-deoxy-4-formamido-L-arabinose transferase</fullName>
        <ecNumber evidence="5">2.4.2.53</ecNumber>
    </submittedName>
</protein>
<dbReference type="PANTHER" id="PTHR48090:SF7">
    <property type="entry name" value="RFBJ PROTEIN"/>
    <property type="match status" value="1"/>
</dbReference>
<dbReference type="AlphaFoldDB" id="A0A5C5VUS2"/>
<dbReference type="EC" id="2.4.2.53" evidence="5"/>
<proteinExistence type="predicted"/>
<keyword evidence="2" id="KW-1133">Transmembrane helix</keyword>
<organism evidence="5 6">
    <name type="scientific">Botrimarina hoheduenensis</name>
    <dbReference type="NCBI Taxonomy" id="2528000"/>
    <lineage>
        <taxon>Bacteria</taxon>
        <taxon>Pseudomonadati</taxon>
        <taxon>Planctomycetota</taxon>
        <taxon>Planctomycetia</taxon>
        <taxon>Pirellulales</taxon>
        <taxon>Lacipirellulaceae</taxon>
        <taxon>Botrimarina</taxon>
    </lineage>
</organism>
<dbReference type="OrthoDB" id="255848at2"/>
<keyword evidence="2" id="KW-0812">Transmembrane</keyword>
<comment type="caution">
    <text evidence="5">The sequence shown here is derived from an EMBL/GenBank/DDBJ whole genome shotgun (WGS) entry which is preliminary data.</text>
</comment>
<reference evidence="5 6" key="1">
    <citation type="submission" date="2019-02" db="EMBL/GenBank/DDBJ databases">
        <title>Deep-cultivation of Planctomycetes and their phenomic and genomic characterization uncovers novel biology.</title>
        <authorList>
            <person name="Wiegand S."/>
            <person name="Jogler M."/>
            <person name="Boedeker C."/>
            <person name="Pinto D."/>
            <person name="Vollmers J."/>
            <person name="Rivas-Marin E."/>
            <person name="Kohn T."/>
            <person name="Peeters S.H."/>
            <person name="Heuer A."/>
            <person name="Rast P."/>
            <person name="Oberbeckmann S."/>
            <person name="Bunk B."/>
            <person name="Jeske O."/>
            <person name="Meyerdierks A."/>
            <person name="Storesund J.E."/>
            <person name="Kallscheuer N."/>
            <person name="Luecker S."/>
            <person name="Lage O.M."/>
            <person name="Pohl T."/>
            <person name="Merkel B.J."/>
            <person name="Hornburger P."/>
            <person name="Mueller R.-W."/>
            <person name="Bruemmer F."/>
            <person name="Labrenz M."/>
            <person name="Spormann A.M."/>
            <person name="Op Den Camp H."/>
            <person name="Overmann J."/>
            <person name="Amann R."/>
            <person name="Jetten M.S.M."/>
            <person name="Mascher T."/>
            <person name="Medema M.H."/>
            <person name="Devos D.P."/>
            <person name="Kaster A.-K."/>
            <person name="Ovreas L."/>
            <person name="Rohde M."/>
            <person name="Galperin M.Y."/>
            <person name="Jogler C."/>
        </authorList>
    </citation>
    <scope>NUCLEOTIDE SEQUENCE [LARGE SCALE GENOMIC DNA]</scope>
    <source>
        <strain evidence="5 6">Pla111</strain>
    </source>
</reference>
<dbReference type="Proteomes" id="UP000318995">
    <property type="component" value="Unassembled WGS sequence"/>
</dbReference>
<accession>A0A5C5VUS2</accession>
<sequence>MTAANHAFIEKNSLVGENDASQSPSFPLSVVVPVYNEHRTIAQVVLKLLELEIVAEVVVIDDGSDAATQQVLGQLSTERRVHVLRHPRNRGKGAALRSGFAACTGQVVAIQDADLEYFPEAIPEVVQPILDSESDVVYGSRELGSRYEGAPWIRRMANRLLTWLSNRRTGLQLTDMETGCKAFRREVLEGLTIEEDRFGVEPELTAKVAAAGWRVTERPIRYSPRSYQDGKKIGFRDGLWALWCIARYSRRRAKVDRDSSGDKKRGLAGKDLDAVSVSIASPLGFTLIEVLVVIAIIGVLVAISLPAVEMAREAARRSSCGNNLKQLALAAKLHTDSHQHFPTGGWGEEWVGDPDLGFGVRQPGGWVYNVLPFVEAGTLRDLGSGQPAEEKNHSLTQLMQSPLEVFNCSSRRACSIYPYSGPQPLRNANPPEKVAKSDYAINLVVSSNKSEVILSEVQLDKGMSKTLLVAEKGLARSDYSTGRGAGDRLSMYAGDSEDIRRSVSPVPTSDREGGGGFGGPHPGGCNVAYCDGSVRFVMVEGPLEP</sequence>
<keyword evidence="6" id="KW-1185">Reference proteome</keyword>
<evidence type="ECO:0000259" key="3">
    <source>
        <dbReference type="Pfam" id="PF00535"/>
    </source>
</evidence>
<dbReference type="CDD" id="cd04179">
    <property type="entry name" value="DPM_DPG-synthase_like"/>
    <property type="match status" value="1"/>
</dbReference>
<keyword evidence="5" id="KW-0808">Transferase</keyword>
<dbReference type="Pfam" id="PF07596">
    <property type="entry name" value="SBP_bac_10"/>
    <property type="match status" value="1"/>
</dbReference>
<dbReference type="InterPro" id="IPR050256">
    <property type="entry name" value="Glycosyltransferase_2"/>
</dbReference>
<evidence type="ECO:0000259" key="4">
    <source>
        <dbReference type="Pfam" id="PF07596"/>
    </source>
</evidence>
<dbReference type="InterPro" id="IPR001173">
    <property type="entry name" value="Glyco_trans_2-like"/>
</dbReference>
<dbReference type="SUPFAM" id="SSF53448">
    <property type="entry name" value="Nucleotide-diphospho-sugar transferases"/>
    <property type="match status" value="1"/>
</dbReference>
<evidence type="ECO:0000313" key="6">
    <source>
        <dbReference type="Proteomes" id="UP000318995"/>
    </source>
</evidence>
<dbReference type="PANTHER" id="PTHR48090">
    <property type="entry name" value="UNDECAPRENYL-PHOSPHATE 4-DEOXY-4-FORMAMIDO-L-ARABINOSE TRANSFERASE-RELATED"/>
    <property type="match status" value="1"/>
</dbReference>
<dbReference type="RefSeq" id="WP_146575267.1">
    <property type="nucleotide sequence ID" value="NZ_SJPH01000009.1"/>
</dbReference>
<dbReference type="InterPro" id="IPR045584">
    <property type="entry name" value="Pilin-like"/>
</dbReference>
<evidence type="ECO:0000313" key="5">
    <source>
        <dbReference type="EMBL" id="TWT41351.1"/>
    </source>
</evidence>
<keyword evidence="2" id="KW-0472">Membrane</keyword>
<dbReference type="InterPro" id="IPR011453">
    <property type="entry name" value="DUF1559"/>
</dbReference>
<dbReference type="Pfam" id="PF07963">
    <property type="entry name" value="N_methyl"/>
    <property type="match status" value="1"/>
</dbReference>
<feature type="domain" description="DUF1559" evidence="4">
    <location>
        <begin position="311"/>
        <end position="537"/>
    </location>
</feature>
<dbReference type="SUPFAM" id="SSF54523">
    <property type="entry name" value="Pili subunits"/>
    <property type="match status" value="1"/>
</dbReference>